<dbReference type="GO" id="GO:0005549">
    <property type="term" value="F:odorant binding"/>
    <property type="evidence" value="ECO:0007669"/>
    <property type="project" value="InterPro"/>
</dbReference>
<evidence type="ECO:0000256" key="8">
    <source>
        <dbReference type="ARBA" id="ARBA00023170"/>
    </source>
</evidence>
<keyword evidence="2" id="KW-1003">Cell membrane</keyword>
<evidence type="ECO:0000256" key="5">
    <source>
        <dbReference type="ARBA" id="ARBA00022725"/>
    </source>
</evidence>
<feature type="transmembrane region" description="Helical" evidence="10">
    <location>
        <begin position="33"/>
        <end position="56"/>
    </location>
</feature>
<dbReference type="Pfam" id="PF02949">
    <property type="entry name" value="7tm_6"/>
    <property type="match status" value="1"/>
</dbReference>
<evidence type="ECO:0000313" key="11">
    <source>
        <dbReference type="EMBL" id="KAF7385894.1"/>
    </source>
</evidence>
<evidence type="ECO:0000256" key="2">
    <source>
        <dbReference type="ARBA" id="ARBA00022475"/>
    </source>
</evidence>
<evidence type="ECO:0000256" key="3">
    <source>
        <dbReference type="ARBA" id="ARBA00022606"/>
    </source>
</evidence>
<keyword evidence="9 10" id="KW-0807">Transducer</keyword>
<dbReference type="GO" id="GO:0004984">
    <property type="term" value="F:olfactory receptor activity"/>
    <property type="evidence" value="ECO:0007669"/>
    <property type="project" value="InterPro"/>
</dbReference>
<dbReference type="PANTHER" id="PTHR21137">
    <property type="entry name" value="ODORANT RECEPTOR"/>
    <property type="match status" value="1"/>
</dbReference>
<evidence type="ECO:0000256" key="1">
    <source>
        <dbReference type="ARBA" id="ARBA00004651"/>
    </source>
</evidence>
<keyword evidence="3 10" id="KW-0716">Sensory transduction</keyword>
<dbReference type="AlphaFoldDB" id="A0A834MW64"/>
<evidence type="ECO:0000313" key="12">
    <source>
        <dbReference type="Proteomes" id="UP000614350"/>
    </source>
</evidence>
<keyword evidence="8 10" id="KW-0675">Receptor</keyword>
<evidence type="ECO:0000256" key="4">
    <source>
        <dbReference type="ARBA" id="ARBA00022692"/>
    </source>
</evidence>
<keyword evidence="12" id="KW-1185">Reference proteome</keyword>
<dbReference type="PANTHER" id="PTHR21137:SF35">
    <property type="entry name" value="ODORANT RECEPTOR 19A-RELATED"/>
    <property type="match status" value="1"/>
</dbReference>
<evidence type="ECO:0000256" key="10">
    <source>
        <dbReference type="RuleBase" id="RU351113"/>
    </source>
</evidence>
<comment type="caution">
    <text evidence="10">Lacks conserved residue(s) required for the propagation of feature annotation.</text>
</comment>
<keyword evidence="5 10" id="KW-0552">Olfaction</keyword>
<name>A0A834MW64_VESVU</name>
<sequence length="366" mass="42791">MAPAILDLVAPLNETRPRELPIPAVFFFDHEKYFFYMILIAFFVTTVVGAISMAFYPLILICMKHICGLFQIAGYLFENIINEENEGDLNDAEQLYARVVHSVKCHKRAINFANLVNSYYEWNLFFQFVLTFVMLAIEIFIILTLDMTEQNFDEIVTYVFYVFAVMVFVFFTGHIGQLVIDYSADVFNKAYATPWYLLPIKTRKLFYLVMMRSIKPCYISVGCIQFLSYELLMSTLQKSASYAMNKLYTLIFLAFVSIRFIVFFGCSITLLYLDYDMADAIFIPLYVPFNVNKYFKETFIFFIATSVMLVFTTASTYSISMYTVRHICIFLEIAGHVITMAFENKDKRNIREKLIRGIRFTRWSYG</sequence>
<feature type="transmembrane region" description="Helical" evidence="10">
    <location>
        <begin position="247"/>
        <end position="273"/>
    </location>
</feature>
<keyword evidence="7 10" id="KW-0472">Membrane</keyword>
<dbReference type="Proteomes" id="UP000614350">
    <property type="component" value="Unassembled WGS sequence"/>
</dbReference>
<reference evidence="11" key="1">
    <citation type="journal article" date="2020" name="G3 (Bethesda)">
        <title>High-Quality Assemblies for Three Invasive Social Wasps from the &lt;i&gt;Vespula&lt;/i&gt; Genus.</title>
        <authorList>
            <person name="Harrop T.W.R."/>
            <person name="Guhlin J."/>
            <person name="McLaughlin G.M."/>
            <person name="Permina E."/>
            <person name="Stockwell P."/>
            <person name="Gilligan J."/>
            <person name="Le Lec M.F."/>
            <person name="Gruber M.A.M."/>
            <person name="Quinn O."/>
            <person name="Lovegrove M."/>
            <person name="Duncan E.J."/>
            <person name="Remnant E.J."/>
            <person name="Van Eeckhoven J."/>
            <person name="Graham B."/>
            <person name="Knapp R.A."/>
            <person name="Langford K.W."/>
            <person name="Kronenberg Z."/>
            <person name="Press M.O."/>
            <person name="Eacker S.M."/>
            <person name="Wilson-Rankin E.E."/>
            <person name="Purcell J."/>
            <person name="Lester P.J."/>
            <person name="Dearden P.K."/>
        </authorList>
    </citation>
    <scope>NUCLEOTIDE SEQUENCE</scope>
    <source>
        <strain evidence="11">Marl-1</strain>
    </source>
</reference>
<keyword evidence="4 10" id="KW-0812">Transmembrane</keyword>
<comment type="similarity">
    <text evidence="10">Belongs to the insect chemoreceptor superfamily. Heteromeric odorant receptor channel (TC 1.A.69) family.</text>
</comment>
<proteinExistence type="inferred from homology"/>
<feature type="transmembrane region" description="Helical" evidence="10">
    <location>
        <begin position="294"/>
        <end position="317"/>
    </location>
</feature>
<dbReference type="GO" id="GO:0005886">
    <property type="term" value="C:plasma membrane"/>
    <property type="evidence" value="ECO:0007669"/>
    <property type="project" value="UniProtKB-SubCell"/>
</dbReference>
<feature type="transmembrane region" description="Helical" evidence="10">
    <location>
        <begin position="155"/>
        <end position="180"/>
    </location>
</feature>
<dbReference type="InterPro" id="IPR004117">
    <property type="entry name" value="7tm6_olfct_rcpt"/>
</dbReference>
<accession>A0A834MW64</accession>
<comment type="subcellular location">
    <subcellularLocation>
        <location evidence="1 10">Cell membrane</location>
        <topology evidence="1 10">Multi-pass membrane protein</topology>
    </subcellularLocation>
</comment>
<evidence type="ECO:0000256" key="6">
    <source>
        <dbReference type="ARBA" id="ARBA00022989"/>
    </source>
</evidence>
<organism evidence="11 12">
    <name type="scientific">Vespula vulgaris</name>
    <name type="common">Yellow jacket</name>
    <name type="synonym">Wasp</name>
    <dbReference type="NCBI Taxonomy" id="7454"/>
    <lineage>
        <taxon>Eukaryota</taxon>
        <taxon>Metazoa</taxon>
        <taxon>Ecdysozoa</taxon>
        <taxon>Arthropoda</taxon>
        <taxon>Hexapoda</taxon>
        <taxon>Insecta</taxon>
        <taxon>Pterygota</taxon>
        <taxon>Neoptera</taxon>
        <taxon>Endopterygota</taxon>
        <taxon>Hymenoptera</taxon>
        <taxon>Apocrita</taxon>
        <taxon>Aculeata</taxon>
        <taxon>Vespoidea</taxon>
        <taxon>Vespidae</taxon>
        <taxon>Vespinae</taxon>
        <taxon>Vespula</taxon>
    </lineage>
</organism>
<gene>
    <name evidence="11" type="ORF">HZH66_011736</name>
</gene>
<evidence type="ECO:0000256" key="9">
    <source>
        <dbReference type="ARBA" id="ARBA00023224"/>
    </source>
</evidence>
<feature type="transmembrane region" description="Helical" evidence="10">
    <location>
        <begin position="124"/>
        <end position="143"/>
    </location>
</feature>
<feature type="transmembrane region" description="Helical" evidence="10">
    <location>
        <begin position="205"/>
        <end position="227"/>
    </location>
</feature>
<dbReference type="GO" id="GO:0007165">
    <property type="term" value="P:signal transduction"/>
    <property type="evidence" value="ECO:0007669"/>
    <property type="project" value="UniProtKB-KW"/>
</dbReference>
<keyword evidence="6 10" id="KW-1133">Transmembrane helix</keyword>
<comment type="caution">
    <text evidence="11">The sequence shown here is derived from an EMBL/GenBank/DDBJ whole genome shotgun (WGS) entry which is preliminary data.</text>
</comment>
<evidence type="ECO:0000256" key="7">
    <source>
        <dbReference type="ARBA" id="ARBA00023136"/>
    </source>
</evidence>
<protein>
    <recommendedName>
        <fullName evidence="10">Odorant receptor</fullName>
    </recommendedName>
</protein>
<dbReference type="EMBL" id="JACSEA010000014">
    <property type="protein sequence ID" value="KAF7385894.1"/>
    <property type="molecule type" value="Genomic_DNA"/>
</dbReference>